<dbReference type="RefSeq" id="WP_191806104.1">
    <property type="nucleotide sequence ID" value="NZ_JACSQF010000034.1"/>
</dbReference>
<feature type="transmembrane region" description="Helical" evidence="1">
    <location>
        <begin position="12"/>
        <end position="30"/>
    </location>
</feature>
<dbReference type="EMBL" id="JACSQF010000034">
    <property type="protein sequence ID" value="MBD7982925.1"/>
    <property type="molecule type" value="Genomic_DNA"/>
</dbReference>
<name>A0ABR8U4I8_9CELL</name>
<gene>
    <name evidence="2" type="ORF">H9641_19700</name>
</gene>
<evidence type="ECO:0000313" key="3">
    <source>
        <dbReference type="Proteomes" id="UP000655570"/>
    </source>
</evidence>
<keyword evidence="1" id="KW-0812">Transmembrane</keyword>
<feature type="transmembrane region" description="Helical" evidence="1">
    <location>
        <begin position="134"/>
        <end position="155"/>
    </location>
</feature>
<keyword evidence="3" id="KW-1185">Reference proteome</keyword>
<proteinExistence type="predicted"/>
<comment type="caution">
    <text evidence="2">The sequence shown here is derived from an EMBL/GenBank/DDBJ whole genome shotgun (WGS) entry which is preliminary data.</text>
</comment>
<protein>
    <recommendedName>
        <fullName evidence="4">ABC transporter permease</fullName>
    </recommendedName>
</protein>
<evidence type="ECO:0008006" key="4">
    <source>
        <dbReference type="Google" id="ProtNLM"/>
    </source>
</evidence>
<accession>A0ABR8U4I8</accession>
<dbReference type="Proteomes" id="UP000655570">
    <property type="component" value="Unassembled WGS sequence"/>
</dbReference>
<feature type="transmembrane region" description="Helical" evidence="1">
    <location>
        <begin position="271"/>
        <end position="293"/>
    </location>
</feature>
<sequence>MDSVLGFPVPVMAGLFLGLVSLLAAVLLWWDGRRVVAPTTAARRAVRHASLASGAAALPLVVGLGLAPMYFVGGLFWFDGHTAAVLPIASLLGVLGVYAAGEATWPRPQGAQRLARLTVRTVEDVAPRGLQRLVWVWCAAIATVSAVFGLLASGPRSISRVIALYQAHTVGPFPGWLWTVPILVATMLVVVLLDIALRFIATRLAIEDVDEGWDMWLRRRVARRILRTVQAVLGFTLAGLLALAGLAYRWLGLGNGAGSHPDVPISPEHVTAGNALLLVALILAVAALAAALWPARDIAPDCATIDEAVEARA</sequence>
<feature type="transmembrane region" description="Helical" evidence="1">
    <location>
        <begin position="175"/>
        <end position="197"/>
    </location>
</feature>
<reference evidence="2 3" key="1">
    <citation type="submission" date="2020-08" db="EMBL/GenBank/DDBJ databases">
        <title>A Genomic Blueprint of the Chicken Gut Microbiome.</title>
        <authorList>
            <person name="Gilroy R."/>
            <person name="Ravi A."/>
            <person name="Getino M."/>
            <person name="Pursley I."/>
            <person name="Horton D.L."/>
            <person name="Alikhan N.-F."/>
            <person name="Baker D."/>
            <person name="Gharbi K."/>
            <person name="Hall N."/>
            <person name="Watson M."/>
            <person name="Adriaenssens E.M."/>
            <person name="Foster-Nyarko E."/>
            <person name="Jarju S."/>
            <person name="Secka A."/>
            <person name="Antonio M."/>
            <person name="Oren A."/>
            <person name="Chaudhuri R."/>
            <person name="La Ragione R.M."/>
            <person name="Hildebrand F."/>
            <person name="Pallen M.J."/>
        </authorList>
    </citation>
    <scope>NUCLEOTIDE SEQUENCE [LARGE SCALE GENOMIC DNA]</scope>
    <source>
        <strain evidence="2 3">Sa2CUA9</strain>
    </source>
</reference>
<feature type="transmembrane region" description="Helical" evidence="1">
    <location>
        <begin position="51"/>
        <end position="78"/>
    </location>
</feature>
<organism evidence="2 3">
    <name type="scientific">Oerskovia merdavium</name>
    <dbReference type="NCBI Taxonomy" id="2762227"/>
    <lineage>
        <taxon>Bacteria</taxon>
        <taxon>Bacillati</taxon>
        <taxon>Actinomycetota</taxon>
        <taxon>Actinomycetes</taxon>
        <taxon>Micrococcales</taxon>
        <taxon>Cellulomonadaceae</taxon>
        <taxon>Oerskovia</taxon>
    </lineage>
</organism>
<evidence type="ECO:0000313" key="2">
    <source>
        <dbReference type="EMBL" id="MBD7982925.1"/>
    </source>
</evidence>
<feature type="transmembrane region" description="Helical" evidence="1">
    <location>
        <begin position="225"/>
        <end position="251"/>
    </location>
</feature>
<keyword evidence="1" id="KW-1133">Transmembrane helix</keyword>
<evidence type="ECO:0000256" key="1">
    <source>
        <dbReference type="SAM" id="Phobius"/>
    </source>
</evidence>
<feature type="transmembrane region" description="Helical" evidence="1">
    <location>
        <begin position="84"/>
        <end position="105"/>
    </location>
</feature>
<keyword evidence="1" id="KW-0472">Membrane</keyword>